<evidence type="ECO:0000256" key="13">
    <source>
        <dbReference type="ARBA" id="ARBA00044893"/>
    </source>
</evidence>
<evidence type="ECO:0000256" key="18">
    <source>
        <dbReference type="ARBA" id="ARBA00044912"/>
    </source>
</evidence>
<evidence type="ECO:0000256" key="5">
    <source>
        <dbReference type="ARBA" id="ARBA00022989"/>
    </source>
</evidence>
<comment type="catalytic activity">
    <reaction evidence="17">
        <text>L-arginyl-glycine(out) = L-arginyl-glycine(in)</text>
        <dbReference type="Rhea" id="RHEA:79391"/>
        <dbReference type="ChEBI" id="CHEBI:229955"/>
    </reaction>
</comment>
<comment type="catalytic activity">
    <reaction evidence="15">
        <text>L-arginyl-L-alpha-amino acid(out) = L-arginyl-L-alpha-amino acid(in)</text>
        <dbReference type="Rhea" id="RHEA:79371"/>
        <dbReference type="ChEBI" id="CHEBI:84315"/>
    </reaction>
</comment>
<keyword evidence="7" id="KW-0458">Lysosome</keyword>
<dbReference type="PANTHER" id="PTHR23512:SF3">
    <property type="entry name" value="MAJOR FACILITATOR SUPERFAMILY DOMAIN-CONTAINING PROTEIN 1"/>
    <property type="match status" value="1"/>
</dbReference>
<comment type="function">
    <text evidence="23">Lysosomal dipeptide uniporter that selectively exports lysine, arginine or histidine-containing dipeptides with a net positive charge from the lysosome lumen into the cytosol. Could play a role in a specific type of protein O-glycosylation indirectly regulating macrophages migration and tissue invasion. Also essential for liver homeostasis.</text>
</comment>
<comment type="similarity">
    <text evidence="2">Belongs to the major facilitator superfamily.</text>
</comment>
<evidence type="ECO:0000256" key="23">
    <source>
        <dbReference type="ARBA" id="ARBA00045709"/>
    </source>
</evidence>
<gene>
    <name evidence="26" type="ORF">GSB_151209</name>
</gene>
<keyword evidence="5 25" id="KW-1133">Transmembrane helix</keyword>
<comment type="subcellular location">
    <subcellularLocation>
        <location evidence="1">Lysosome membrane</location>
        <topology evidence="1">Multi-pass membrane protein</topology>
    </subcellularLocation>
</comment>
<evidence type="ECO:0000256" key="22">
    <source>
        <dbReference type="ARBA" id="ARBA00045018"/>
    </source>
</evidence>
<feature type="transmembrane region" description="Helical" evidence="25">
    <location>
        <begin position="109"/>
        <end position="129"/>
    </location>
</feature>
<reference evidence="26 27" key="2">
    <citation type="journal article" date="2013" name="Genome Biol. Evol.">
        <title>Genome sequencing of Giardia lamblia genotypes A2 and B isolates (DH and GS) and comparative analysis with the genomes of genotypes A1 and E (WB and Pig).</title>
        <authorList>
            <person name="Adam R.D."/>
            <person name="Dahlstrom E.W."/>
            <person name="Martens C.A."/>
            <person name="Bruno D.P."/>
            <person name="Barbian K.D."/>
            <person name="Ricklefs S.M."/>
            <person name="Hernandez M.M."/>
            <person name="Narla N.P."/>
            <person name="Patel R.B."/>
            <person name="Porcella S.F."/>
            <person name="Nash T.E."/>
        </authorList>
    </citation>
    <scope>NUCLEOTIDE SEQUENCE [LARGE SCALE GENOMIC DNA]</scope>
    <source>
        <strain evidence="26 27">GS</strain>
    </source>
</reference>
<comment type="catalytic activity">
    <reaction evidence="11">
        <text>L-alpha-aminoacyl-L-histidine(out) = L-alpha-aminoacyl-L-histidine(in)</text>
        <dbReference type="Rhea" id="RHEA:79375"/>
        <dbReference type="ChEBI" id="CHEBI:229967"/>
    </reaction>
</comment>
<feature type="transmembrane region" description="Helical" evidence="25">
    <location>
        <begin position="535"/>
        <end position="556"/>
    </location>
</feature>
<dbReference type="Proteomes" id="UP000018040">
    <property type="component" value="Unassembled WGS sequence"/>
</dbReference>
<dbReference type="PANTHER" id="PTHR23512">
    <property type="entry name" value="MAJOR FACILITATOR SUPERFAMILY DOMAIN-CONTAINING PROTEIN 1"/>
    <property type="match status" value="1"/>
</dbReference>
<dbReference type="EMBL" id="AHHH01000027">
    <property type="protein sequence ID" value="ESU44227.1"/>
    <property type="molecule type" value="Genomic_DNA"/>
</dbReference>
<comment type="catalytic activity">
    <reaction evidence="19">
        <text>L-alanyl-L-lysine(out) = L-alanyl-L-lysine(in)</text>
        <dbReference type="Rhea" id="RHEA:79415"/>
        <dbReference type="ChEBI" id="CHEBI:192470"/>
    </reaction>
</comment>
<dbReference type="Pfam" id="PF07690">
    <property type="entry name" value="MFS_1"/>
    <property type="match status" value="1"/>
</dbReference>
<evidence type="ECO:0000256" key="8">
    <source>
        <dbReference type="ARBA" id="ARBA00044876"/>
    </source>
</evidence>
<comment type="caution">
    <text evidence="26">The sequence shown here is derived from an EMBL/GenBank/DDBJ whole genome shotgun (WGS) entry which is preliminary data.</text>
</comment>
<evidence type="ECO:0000256" key="12">
    <source>
        <dbReference type="ARBA" id="ARBA00044891"/>
    </source>
</evidence>
<dbReference type="VEuPathDB" id="GiardiaDB:DHA2_150388"/>
<evidence type="ECO:0000256" key="9">
    <source>
        <dbReference type="ARBA" id="ARBA00044878"/>
    </source>
</evidence>
<evidence type="ECO:0000256" key="24">
    <source>
        <dbReference type="ARBA" id="ARBA00046376"/>
    </source>
</evidence>
<organism evidence="26 27">
    <name type="scientific">Giardia intestinalis</name>
    <name type="common">Giardia lamblia</name>
    <dbReference type="NCBI Taxonomy" id="5741"/>
    <lineage>
        <taxon>Eukaryota</taxon>
        <taxon>Metamonada</taxon>
        <taxon>Diplomonadida</taxon>
        <taxon>Hexamitidae</taxon>
        <taxon>Giardiinae</taxon>
        <taxon>Giardia</taxon>
    </lineage>
</organism>
<comment type="catalytic activity">
    <reaction evidence="10">
        <text>L-alpha-aminoacyl-L-arginine(out) = L-alpha-aminoacyl-L-arginine(in)</text>
        <dbReference type="Rhea" id="RHEA:79367"/>
        <dbReference type="ChEBI" id="CHEBI:229968"/>
    </reaction>
</comment>
<feature type="transmembrane region" description="Helical" evidence="25">
    <location>
        <begin position="196"/>
        <end position="217"/>
    </location>
</feature>
<evidence type="ECO:0000256" key="17">
    <source>
        <dbReference type="ARBA" id="ARBA00044903"/>
    </source>
</evidence>
<evidence type="ECO:0000256" key="19">
    <source>
        <dbReference type="ARBA" id="ARBA00044919"/>
    </source>
</evidence>
<comment type="catalytic activity">
    <reaction evidence="8">
        <text>L-lysyl-L-alanine(out) = L-lysyl-L-alanine(in)</text>
        <dbReference type="Rhea" id="RHEA:79399"/>
        <dbReference type="ChEBI" id="CHEBI:229954"/>
    </reaction>
</comment>
<evidence type="ECO:0000256" key="11">
    <source>
        <dbReference type="ARBA" id="ARBA00044884"/>
    </source>
</evidence>
<evidence type="ECO:0000313" key="26">
    <source>
        <dbReference type="EMBL" id="ESU44227.1"/>
    </source>
</evidence>
<feature type="non-terminal residue" evidence="26">
    <location>
        <position position="1"/>
    </location>
</feature>
<feature type="transmembrane region" description="Helical" evidence="25">
    <location>
        <begin position="568"/>
        <end position="588"/>
    </location>
</feature>
<name>V6U0U7_GIAIN</name>
<dbReference type="InterPro" id="IPR052187">
    <property type="entry name" value="MFSD1"/>
</dbReference>
<dbReference type="AlphaFoldDB" id="V6U0U7"/>
<dbReference type="OrthoDB" id="10256972at2759"/>
<comment type="subunit">
    <text evidence="24">Homodimer. Interacts with lysosomal protein GLMP (via lumenal domain); the interaction starts while both proteins are still in the endoplasmic reticulum and is required for stabilization of MFSD1 in lysosomes but has no direct effect on its targeting to lysosomes or transporter activity.</text>
</comment>
<dbReference type="VEuPathDB" id="GiardiaDB:QR46_1345"/>
<comment type="catalytic activity">
    <reaction evidence="14">
        <text>L-aspartyl-L-lysine(out) = L-aspartyl-L-lysine(in)</text>
        <dbReference type="Rhea" id="RHEA:79411"/>
        <dbReference type="ChEBI" id="CHEBI:229953"/>
    </reaction>
</comment>
<evidence type="ECO:0000256" key="7">
    <source>
        <dbReference type="ARBA" id="ARBA00023228"/>
    </source>
</evidence>
<keyword evidence="3" id="KW-0813">Transport</keyword>
<comment type="catalytic activity">
    <reaction evidence="18">
        <text>L-histidyl-L-alpha-amino acid(out) = L-histidyl-L-alpha-amino acid(in)</text>
        <dbReference type="Rhea" id="RHEA:79379"/>
        <dbReference type="ChEBI" id="CHEBI:229964"/>
    </reaction>
</comment>
<dbReference type="Gene3D" id="1.20.1250.20">
    <property type="entry name" value="MFS general substrate transporter like domains"/>
    <property type="match status" value="1"/>
</dbReference>
<proteinExistence type="inferred from homology"/>
<evidence type="ECO:0000313" key="27">
    <source>
        <dbReference type="Proteomes" id="UP000018040"/>
    </source>
</evidence>
<comment type="catalytic activity">
    <reaction evidence="12">
        <text>L-lysyl-L-alpha-amino acid(out) = L-lysyl-L-alpha-amino acid(in)</text>
        <dbReference type="Rhea" id="RHEA:79387"/>
        <dbReference type="ChEBI" id="CHEBI:229965"/>
    </reaction>
</comment>
<dbReference type="VEuPathDB" id="GiardiaDB:GL50803_00102921"/>
<evidence type="ECO:0000256" key="1">
    <source>
        <dbReference type="ARBA" id="ARBA00004155"/>
    </source>
</evidence>
<comment type="catalytic activity">
    <reaction evidence="16">
        <text>L-lysyl-L-lysine(out) = L-lysyl-L-lysine(in)</text>
        <dbReference type="Rhea" id="RHEA:79403"/>
        <dbReference type="ChEBI" id="CHEBI:229956"/>
    </reaction>
</comment>
<evidence type="ECO:0000256" key="16">
    <source>
        <dbReference type="ARBA" id="ARBA00044900"/>
    </source>
</evidence>
<comment type="catalytic activity">
    <reaction evidence="13">
        <text>L-alpha-aminoacyl-L-lysine(out) = L-alpha-aminoacyl-L-lysine(in)</text>
        <dbReference type="Rhea" id="RHEA:79383"/>
        <dbReference type="ChEBI" id="CHEBI:229966"/>
    </reaction>
</comment>
<evidence type="ECO:0000256" key="15">
    <source>
        <dbReference type="ARBA" id="ARBA00044899"/>
    </source>
</evidence>
<dbReference type="VEuPathDB" id="GiardiaDB:GL50581_4020"/>
<feature type="transmembrane region" description="Helical" evidence="25">
    <location>
        <begin position="439"/>
        <end position="459"/>
    </location>
</feature>
<dbReference type="InterPro" id="IPR036259">
    <property type="entry name" value="MFS_trans_sf"/>
</dbReference>
<comment type="catalytic activity">
    <reaction evidence="20">
        <text>L-lysyl-glycine(out) = L-lysyl-glycine(in)</text>
        <dbReference type="Rhea" id="RHEA:79407"/>
        <dbReference type="ChEBI" id="CHEBI:191202"/>
    </reaction>
</comment>
<dbReference type="GO" id="GO:0005765">
    <property type="term" value="C:lysosomal membrane"/>
    <property type="evidence" value="ECO:0007669"/>
    <property type="project" value="UniProtKB-SubCell"/>
</dbReference>
<feature type="transmembrane region" description="Helical" evidence="25">
    <location>
        <begin position="79"/>
        <end position="102"/>
    </location>
</feature>
<dbReference type="SUPFAM" id="SSF103473">
    <property type="entry name" value="MFS general substrate transporter"/>
    <property type="match status" value="1"/>
</dbReference>
<evidence type="ECO:0000256" key="10">
    <source>
        <dbReference type="ARBA" id="ARBA00044881"/>
    </source>
</evidence>
<evidence type="ECO:0000256" key="25">
    <source>
        <dbReference type="SAM" id="Phobius"/>
    </source>
</evidence>
<comment type="catalytic activity">
    <reaction evidence="9">
        <text>L-histidyl-glycine(out) = L-histidyl-glycine(in)</text>
        <dbReference type="Rhea" id="RHEA:79395"/>
        <dbReference type="ChEBI" id="CHEBI:229957"/>
    </reaction>
</comment>
<reference evidence="27" key="1">
    <citation type="submission" date="2012-02" db="EMBL/GenBank/DDBJ databases">
        <title>Genome sequencing of Giardia lamblia Genotypes A2 and B isolates (DH and GS) and comparative analysis with the genomes of Genotypes A1 and E (WB and Pig).</title>
        <authorList>
            <person name="Adam R."/>
            <person name="Dahlstrom E."/>
            <person name="Martens C."/>
            <person name="Bruno D."/>
            <person name="Barbian K."/>
            <person name="Porcella S.F."/>
            <person name="Nash T."/>
        </authorList>
    </citation>
    <scope>NUCLEOTIDE SEQUENCE</scope>
    <source>
        <strain evidence="27">GS</strain>
    </source>
</reference>
<evidence type="ECO:0000256" key="6">
    <source>
        <dbReference type="ARBA" id="ARBA00023136"/>
    </source>
</evidence>
<protein>
    <recommendedName>
        <fullName evidence="21">Lysosomal dipeptide transporter MFSD1</fullName>
    </recommendedName>
    <alternativeName>
        <fullName evidence="22">Major facilitator superfamily domain-containing protein 1</fullName>
    </alternativeName>
</protein>
<sequence>VFGKSLEFNSIIKTITLLSTMDELASFMPLQRRSRCTEGTLVVIHIFLISISLIPINIFAGSSNPLSKLIIDTFQRQDIISVTATINSVQCLFTTFLVSFFIDTFGPQYFIVPISVLQLFCAIGCAFCTTATQFIVVQFISGLPGEAVIMAQARLMQYFIPLRWQPAGFGAIFASIMLGHTLASVIVGSMESLWEAYWLCACLMSFSIVLAIIYTVLEVRRKRFNELLDEYMLAADIQRQRFLAKTELNTPFPETFSETRSSREYKKDSISVSSIKYNEHILSHFALPRSRLKSGKIDERSESSVKMPSQMFTAAEIMMYIDNPDTSINDLSTLSTLGGPNTHGTGIDVTMETALSNESSSLHDRQAIYQPLNGRTRKCTCQHCKELFVSTFRSIKDAPLALFMLMIPRILIIGAVSTFNATSVLSITSILNIRNEDAVFAVGLSQLLSSIILFLSGLLSRLSYFGPIFFVLLGTIIYTAAQIALYVLGEIDQFHTALSAQIVMSFLGVSIGFFAANFAFVIATLAGRNIPATSLGLVFSLQYVISSVFIPIVRYISTSFDYRQTCWVIIGLFSAAIPFIVYGVVAIARLNPRLVSKIPTSIPEHQAPSVKVLRPEDGALIREDEVPCVAQNRPHDE</sequence>
<evidence type="ECO:0000256" key="20">
    <source>
        <dbReference type="ARBA" id="ARBA00044924"/>
    </source>
</evidence>
<keyword evidence="6 25" id="KW-0472">Membrane</keyword>
<feature type="transmembrane region" description="Helical" evidence="25">
    <location>
        <begin position="500"/>
        <end position="523"/>
    </location>
</feature>
<accession>V6U0U7</accession>
<dbReference type="InterPro" id="IPR011701">
    <property type="entry name" value="MFS"/>
</dbReference>
<evidence type="ECO:0000256" key="14">
    <source>
        <dbReference type="ARBA" id="ARBA00044898"/>
    </source>
</evidence>
<keyword evidence="4 25" id="KW-0812">Transmembrane</keyword>
<feature type="transmembrane region" description="Helical" evidence="25">
    <location>
        <begin position="167"/>
        <end position="190"/>
    </location>
</feature>
<evidence type="ECO:0000256" key="2">
    <source>
        <dbReference type="ARBA" id="ARBA00008335"/>
    </source>
</evidence>
<feature type="transmembrane region" description="Helical" evidence="25">
    <location>
        <begin position="468"/>
        <end position="488"/>
    </location>
</feature>
<dbReference type="GO" id="GO:0022857">
    <property type="term" value="F:transmembrane transporter activity"/>
    <property type="evidence" value="ECO:0007669"/>
    <property type="project" value="InterPro"/>
</dbReference>
<evidence type="ECO:0000256" key="21">
    <source>
        <dbReference type="ARBA" id="ARBA00044985"/>
    </source>
</evidence>
<feature type="transmembrane region" description="Helical" evidence="25">
    <location>
        <begin position="40"/>
        <end position="59"/>
    </location>
</feature>
<evidence type="ECO:0000256" key="4">
    <source>
        <dbReference type="ARBA" id="ARBA00022692"/>
    </source>
</evidence>
<evidence type="ECO:0000256" key="3">
    <source>
        <dbReference type="ARBA" id="ARBA00022448"/>
    </source>
</evidence>